<proteinExistence type="predicted"/>
<evidence type="ECO:0000313" key="2">
    <source>
        <dbReference type="Proteomes" id="UP000774617"/>
    </source>
</evidence>
<sequence>MAIGPRACTSIPPARALNPRLRGIPFHASWLQFPFRLLVWRGVAILRLDFAPSMLAVGWLHRVTQPSRLNLRLRKRQAMCISPISLLAASSCALIFQNSFVDGNFASLLREISVHASGCSGHDTATQLAILQLLLSSRMTPSSRSSKERWLQFSTIPSSGDTERYASCHFPRIRSSDFLGGRPAAFISYPLARDCRVLTSQESSESCLRCLWTWLCLFPCRCLGPNRDNSCNYMQSCIASSVDL</sequence>
<reference evidence="1 2" key="1">
    <citation type="journal article" date="2021" name="Nat. Commun.">
        <title>Genetic determinants of endophytism in the Arabidopsis root mycobiome.</title>
        <authorList>
            <person name="Mesny F."/>
            <person name="Miyauchi S."/>
            <person name="Thiergart T."/>
            <person name="Pickel B."/>
            <person name="Atanasova L."/>
            <person name="Karlsson M."/>
            <person name="Huettel B."/>
            <person name="Barry K.W."/>
            <person name="Haridas S."/>
            <person name="Chen C."/>
            <person name="Bauer D."/>
            <person name="Andreopoulos W."/>
            <person name="Pangilinan J."/>
            <person name="LaButti K."/>
            <person name="Riley R."/>
            <person name="Lipzen A."/>
            <person name="Clum A."/>
            <person name="Drula E."/>
            <person name="Henrissat B."/>
            <person name="Kohler A."/>
            <person name="Grigoriev I.V."/>
            <person name="Martin F.M."/>
            <person name="Hacquard S."/>
        </authorList>
    </citation>
    <scope>NUCLEOTIDE SEQUENCE [LARGE SCALE GENOMIC DNA]</scope>
    <source>
        <strain evidence="1 2">MPI-SDFR-AT-0080</strain>
    </source>
</reference>
<dbReference type="EMBL" id="JAGTJR010000014">
    <property type="protein sequence ID" value="KAH7049293.1"/>
    <property type="molecule type" value="Genomic_DNA"/>
</dbReference>
<comment type="caution">
    <text evidence="1">The sequence shown here is derived from an EMBL/GenBank/DDBJ whole genome shotgun (WGS) entry which is preliminary data.</text>
</comment>
<evidence type="ECO:0000313" key="1">
    <source>
        <dbReference type="EMBL" id="KAH7049293.1"/>
    </source>
</evidence>
<gene>
    <name evidence="1" type="ORF">B0J12DRAFT_100758</name>
</gene>
<keyword evidence="2" id="KW-1185">Reference proteome</keyword>
<accession>A0ABQ8GCN4</accession>
<protein>
    <submittedName>
        <fullName evidence="1">Uncharacterized protein</fullName>
    </submittedName>
</protein>
<dbReference type="Proteomes" id="UP000774617">
    <property type="component" value="Unassembled WGS sequence"/>
</dbReference>
<name>A0ABQ8GCN4_9PEZI</name>
<organism evidence="1 2">
    <name type="scientific">Macrophomina phaseolina</name>
    <dbReference type="NCBI Taxonomy" id="35725"/>
    <lineage>
        <taxon>Eukaryota</taxon>
        <taxon>Fungi</taxon>
        <taxon>Dikarya</taxon>
        <taxon>Ascomycota</taxon>
        <taxon>Pezizomycotina</taxon>
        <taxon>Dothideomycetes</taxon>
        <taxon>Dothideomycetes incertae sedis</taxon>
        <taxon>Botryosphaeriales</taxon>
        <taxon>Botryosphaeriaceae</taxon>
        <taxon>Macrophomina</taxon>
    </lineage>
</organism>